<gene>
    <name evidence="2" type="ORF">VNO78_15674</name>
</gene>
<dbReference type="EMBL" id="JAYMYS010000004">
    <property type="protein sequence ID" value="KAK7395131.1"/>
    <property type="molecule type" value="Genomic_DNA"/>
</dbReference>
<proteinExistence type="predicted"/>
<sequence>MHRLIKLRMFWYLLLWVWNSTEHTVVVVAVGVNDDDGEPVIEANTVIGGVVKHHPRRSGLALPLFSFVECLQEEK</sequence>
<feature type="signal peptide" evidence="1">
    <location>
        <begin position="1"/>
        <end position="23"/>
    </location>
</feature>
<name>A0AAN9SF02_PSOTE</name>
<feature type="chain" id="PRO_5042833681" evidence="1">
    <location>
        <begin position="24"/>
        <end position="75"/>
    </location>
</feature>
<keyword evidence="3" id="KW-1185">Reference proteome</keyword>
<accession>A0AAN9SF02</accession>
<protein>
    <submittedName>
        <fullName evidence="2">Uncharacterized protein</fullName>
    </submittedName>
</protein>
<reference evidence="2 3" key="1">
    <citation type="submission" date="2024-01" db="EMBL/GenBank/DDBJ databases">
        <title>The genomes of 5 underutilized Papilionoideae crops provide insights into root nodulation and disease resistanc.</title>
        <authorList>
            <person name="Jiang F."/>
        </authorList>
    </citation>
    <scope>NUCLEOTIDE SEQUENCE [LARGE SCALE GENOMIC DNA]</scope>
    <source>
        <strain evidence="2">DUOXIRENSHENG_FW03</strain>
        <tissue evidence="2">Leaves</tissue>
    </source>
</reference>
<dbReference type="AlphaFoldDB" id="A0AAN9SF02"/>
<keyword evidence="1" id="KW-0732">Signal</keyword>
<comment type="caution">
    <text evidence="2">The sequence shown here is derived from an EMBL/GenBank/DDBJ whole genome shotgun (WGS) entry which is preliminary data.</text>
</comment>
<evidence type="ECO:0000256" key="1">
    <source>
        <dbReference type="SAM" id="SignalP"/>
    </source>
</evidence>
<organism evidence="2 3">
    <name type="scientific">Psophocarpus tetragonolobus</name>
    <name type="common">Winged bean</name>
    <name type="synonym">Dolichos tetragonolobus</name>
    <dbReference type="NCBI Taxonomy" id="3891"/>
    <lineage>
        <taxon>Eukaryota</taxon>
        <taxon>Viridiplantae</taxon>
        <taxon>Streptophyta</taxon>
        <taxon>Embryophyta</taxon>
        <taxon>Tracheophyta</taxon>
        <taxon>Spermatophyta</taxon>
        <taxon>Magnoliopsida</taxon>
        <taxon>eudicotyledons</taxon>
        <taxon>Gunneridae</taxon>
        <taxon>Pentapetalae</taxon>
        <taxon>rosids</taxon>
        <taxon>fabids</taxon>
        <taxon>Fabales</taxon>
        <taxon>Fabaceae</taxon>
        <taxon>Papilionoideae</taxon>
        <taxon>50 kb inversion clade</taxon>
        <taxon>NPAAA clade</taxon>
        <taxon>indigoferoid/millettioid clade</taxon>
        <taxon>Phaseoleae</taxon>
        <taxon>Psophocarpus</taxon>
    </lineage>
</organism>
<evidence type="ECO:0000313" key="3">
    <source>
        <dbReference type="Proteomes" id="UP001386955"/>
    </source>
</evidence>
<dbReference type="Proteomes" id="UP001386955">
    <property type="component" value="Unassembled WGS sequence"/>
</dbReference>
<evidence type="ECO:0000313" key="2">
    <source>
        <dbReference type="EMBL" id="KAK7395131.1"/>
    </source>
</evidence>